<protein>
    <recommendedName>
        <fullName evidence="3">Lipocalin-2 1</fullName>
    </recommendedName>
</protein>
<keyword evidence="1" id="KW-0732">Signal</keyword>
<proteinExistence type="evidence at transcript level"/>
<evidence type="ECO:0000313" key="2">
    <source>
        <dbReference type="EMBL" id="JAC24047.1"/>
    </source>
</evidence>
<accession>A0A023FQH2</accession>
<dbReference type="EMBL" id="GBBK01000435">
    <property type="protein sequence ID" value="JAC24047.1"/>
    <property type="molecule type" value="mRNA"/>
</dbReference>
<dbReference type="InterPro" id="IPR012674">
    <property type="entry name" value="Calycin"/>
</dbReference>
<dbReference type="SUPFAM" id="SSF50814">
    <property type="entry name" value="Lipocalins"/>
    <property type="match status" value="1"/>
</dbReference>
<organism evidence="2">
    <name type="scientific">Amblyomma cajennense</name>
    <name type="common">Cayenne tick</name>
    <name type="synonym">Acarus cajennensis</name>
    <dbReference type="NCBI Taxonomy" id="34607"/>
    <lineage>
        <taxon>Eukaryota</taxon>
        <taxon>Metazoa</taxon>
        <taxon>Ecdysozoa</taxon>
        <taxon>Arthropoda</taxon>
        <taxon>Chelicerata</taxon>
        <taxon>Arachnida</taxon>
        <taxon>Acari</taxon>
        <taxon>Parasitiformes</taxon>
        <taxon>Ixodida</taxon>
        <taxon>Ixodoidea</taxon>
        <taxon>Ixodidae</taxon>
        <taxon>Amblyomminae</taxon>
        <taxon>Amblyomma</taxon>
    </lineage>
</organism>
<dbReference type="Gene3D" id="2.40.128.20">
    <property type="match status" value="1"/>
</dbReference>
<feature type="chain" id="PRO_5001515746" description="Lipocalin-2 1" evidence="1">
    <location>
        <begin position="19"/>
        <end position="180"/>
    </location>
</feature>
<reference evidence="2" key="1">
    <citation type="submission" date="2014-03" db="EMBL/GenBank/DDBJ databases">
        <title>The sialotranscriptome of Amblyomma triste, Amblyomma parvum and Amblyomma cajennense ticks, uncovered by 454-based RNA-seq.</title>
        <authorList>
            <person name="Garcia G.R."/>
            <person name="Gardinassi L.G."/>
            <person name="Ribeiro J.M."/>
            <person name="Anatriello E."/>
            <person name="Ferreira B.R."/>
            <person name="Moreira H.N."/>
            <person name="Mafra C."/>
            <person name="Olegario M.M."/>
            <person name="Szabo P.J."/>
            <person name="Miranda-Santos I.K."/>
            <person name="Maruyama S.R."/>
        </authorList>
    </citation>
    <scope>NUCLEOTIDE SEQUENCE</scope>
    <source>
        <strain evidence="2">Uberlandia</strain>
        <tissue evidence="2">Salivary glands</tissue>
    </source>
</reference>
<sequence>MNCFIVAILLTVCAAAFGTKPTVETLQRALETRERIWTTVRSYDRYTNGKKHRCVYAYKTFEQGYDYKFDQFYQYEADKWVSNPIYGRISDGATGPQLKISKELGGEGVPYTLLHWNEQQNCGILVFKNSTSDRYECELHVWEPNLPRNGINPCDHEYDEHCPVREKYSSYEPDCLPQLG</sequence>
<evidence type="ECO:0008006" key="3">
    <source>
        <dbReference type="Google" id="ProtNLM"/>
    </source>
</evidence>
<dbReference type="AlphaFoldDB" id="A0A023FQH2"/>
<evidence type="ECO:0000256" key="1">
    <source>
        <dbReference type="SAM" id="SignalP"/>
    </source>
</evidence>
<feature type="signal peptide" evidence="1">
    <location>
        <begin position="1"/>
        <end position="18"/>
    </location>
</feature>
<name>A0A023FQH2_AMBCJ</name>